<reference evidence="2" key="2">
    <citation type="journal article" date="2020" name="Nat. Commun.">
        <title>Large-scale genome sequencing of mycorrhizal fungi provides insights into the early evolution of symbiotic traits.</title>
        <authorList>
            <person name="Miyauchi S."/>
            <person name="Kiss E."/>
            <person name="Kuo A."/>
            <person name="Drula E."/>
            <person name="Kohler A."/>
            <person name="Sanchez-Garcia M."/>
            <person name="Morin E."/>
            <person name="Andreopoulos B."/>
            <person name="Barry K.W."/>
            <person name="Bonito G."/>
            <person name="Buee M."/>
            <person name="Carver A."/>
            <person name="Chen C."/>
            <person name="Cichocki N."/>
            <person name="Clum A."/>
            <person name="Culley D."/>
            <person name="Crous P.W."/>
            <person name="Fauchery L."/>
            <person name="Girlanda M."/>
            <person name="Hayes R.D."/>
            <person name="Keri Z."/>
            <person name="LaButti K."/>
            <person name="Lipzen A."/>
            <person name="Lombard V."/>
            <person name="Magnuson J."/>
            <person name="Maillard F."/>
            <person name="Murat C."/>
            <person name="Nolan M."/>
            <person name="Ohm R.A."/>
            <person name="Pangilinan J."/>
            <person name="Pereira M.F."/>
            <person name="Perotto S."/>
            <person name="Peter M."/>
            <person name="Pfister S."/>
            <person name="Riley R."/>
            <person name="Sitrit Y."/>
            <person name="Stielow J.B."/>
            <person name="Szollosi G."/>
            <person name="Zifcakova L."/>
            <person name="Stursova M."/>
            <person name="Spatafora J.W."/>
            <person name="Tedersoo L."/>
            <person name="Vaario L.M."/>
            <person name="Yamada A."/>
            <person name="Yan M."/>
            <person name="Wang P."/>
            <person name="Xu J."/>
            <person name="Bruns T."/>
            <person name="Baldrian P."/>
            <person name="Vilgalys R."/>
            <person name="Dunand C."/>
            <person name="Henrissat B."/>
            <person name="Grigoriev I.V."/>
            <person name="Hibbett D."/>
            <person name="Nagy L.G."/>
            <person name="Martin F.M."/>
        </authorList>
    </citation>
    <scope>NUCLEOTIDE SEQUENCE</scope>
    <source>
        <strain evidence="2">Prilba</strain>
    </source>
</reference>
<feature type="compositionally biased region" description="Basic and acidic residues" evidence="1">
    <location>
        <begin position="67"/>
        <end position="104"/>
    </location>
</feature>
<evidence type="ECO:0000256" key="1">
    <source>
        <dbReference type="SAM" id="MobiDB-lite"/>
    </source>
</evidence>
<feature type="region of interest" description="Disordered" evidence="1">
    <location>
        <begin position="64"/>
        <end position="121"/>
    </location>
</feature>
<organism evidence="2 3">
    <name type="scientific">Russula ochroleuca</name>
    <dbReference type="NCBI Taxonomy" id="152965"/>
    <lineage>
        <taxon>Eukaryota</taxon>
        <taxon>Fungi</taxon>
        <taxon>Dikarya</taxon>
        <taxon>Basidiomycota</taxon>
        <taxon>Agaricomycotina</taxon>
        <taxon>Agaricomycetes</taxon>
        <taxon>Russulales</taxon>
        <taxon>Russulaceae</taxon>
        <taxon>Russula</taxon>
    </lineage>
</organism>
<name>A0A9P5JW91_9AGAM</name>
<proteinExistence type="predicted"/>
<reference evidence="2" key="1">
    <citation type="submission" date="2019-10" db="EMBL/GenBank/DDBJ databases">
        <authorList>
            <consortium name="DOE Joint Genome Institute"/>
            <person name="Kuo A."/>
            <person name="Miyauchi S."/>
            <person name="Kiss E."/>
            <person name="Drula E."/>
            <person name="Kohler A."/>
            <person name="Sanchez-Garcia M."/>
            <person name="Andreopoulos B."/>
            <person name="Barry K.W."/>
            <person name="Bonito G."/>
            <person name="Buee M."/>
            <person name="Carver A."/>
            <person name="Chen C."/>
            <person name="Cichocki N."/>
            <person name="Clum A."/>
            <person name="Culley D."/>
            <person name="Crous P.W."/>
            <person name="Fauchery L."/>
            <person name="Girlanda M."/>
            <person name="Hayes R."/>
            <person name="Keri Z."/>
            <person name="LaButti K."/>
            <person name="Lipzen A."/>
            <person name="Lombard V."/>
            <person name="Magnuson J."/>
            <person name="Maillard F."/>
            <person name="Morin E."/>
            <person name="Murat C."/>
            <person name="Nolan M."/>
            <person name="Ohm R."/>
            <person name="Pangilinan J."/>
            <person name="Pereira M."/>
            <person name="Perotto S."/>
            <person name="Peter M."/>
            <person name="Riley R."/>
            <person name="Sitrit Y."/>
            <person name="Stielow B."/>
            <person name="Szollosi G."/>
            <person name="Zifcakova L."/>
            <person name="Stursova M."/>
            <person name="Spatafora J.W."/>
            <person name="Tedersoo L."/>
            <person name="Vaario L.-M."/>
            <person name="Yamada A."/>
            <person name="Yan M."/>
            <person name="Wang P."/>
            <person name="Xu J."/>
            <person name="Bruns T."/>
            <person name="Baldrian P."/>
            <person name="Vilgalys R."/>
            <person name="Henrissat B."/>
            <person name="Grigoriev I.V."/>
            <person name="Hibbett D."/>
            <person name="Nagy L.G."/>
            <person name="Martin F.M."/>
        </authorList>
    </citation>
    <scope>NUCLEOTIDE SEQUENCE</scope>
    <source>
        <strain evidence="2">Prilba</strain>
    </source>
</reference>
<dbReference type="AlphaFoldDB" id="A0A9P5JW91"/>
<sequence length="323" mass="37509">MPRIANDPSLEECPPYEAQQWDFVRQAIIAAHQGPQPLTPEEAVQQLKEVWARDHDIRMAAWNAQQEQERAEIEEQERLTQEEQEARRAQREREVEEQRREAEKKRPKLNTFDPNRSVGRSIKPRPAQYALNKINALEYVELDYFTARGCDEAAADANQSLSQDTFGFAQVDGSFAIRPLAAQRASKNIRRDDDLSWEEMLQAKNNMLRFMSDSKVWPDAHAEALTGFFLALELHSRAQQPNGRQALLLYQSKVRREWFTALKSEEGFNIEIIEEELLRSYAETVDNQIRDRLIDEVRISHTICRNSANLITLYLSPPRPTDF</sequence>
<comment type="caution">
    <text evidence="2">The sequence shown here is derived from an EMBL/GenBank/DDBJ whole genome shotgun (WGS) entry which is preliminary data.</text>
</comment>
<keyword evidence="3" id="KW-1185">Reference proteome</keyword>
<dbReference type="EMBL" id="WHVB01000046">
    <property type="protein sequence ID" value="KAF8465632.1"/>
    <property type="molecule type" value="Genomic_DNA"/>
</dbReference>
<dbReference type="OrthoDB" id="2688210at2759"/>
<protein>
    <submittedName>
        <fullName evidence="2">Uncharacterized protein</fullName>
    </submittedName>
</protein>
<dbReference type="Proteomes" id="UP000759537">
    <property type="component" value="Unassembled WGS sequence"/>
</dbReference>
<evidence type="ECO:0000313" key="3">
    <source>
        <dbReference type="Proteomes" id="UP000759537"/>
    </source>
</evidence>
<evidence type="ECO:0000313" key="2">
    <source>
        <dbReference type="EMBL" id="KAF8465632.1"/>
    </source>
</evidence>
<gene>
    <name evidence="2" type="ORF">DFH94DRAFT_639696</name>
</gene>
<accession>A0A9P5JW91</accession>